<keyword evidence="2" id="KW-1185">Reference proteome</keyword>
<name>A0ACB5SFW3_9PEZI</name>
<dbReference type="Proteomes" id="UP001165186">
    <property type="component" value="Unassembled WGS sequence"/>
</dbReference>
<accession>A0ACB5SFW3</accession>
<protein>
    <submittedName>
        <fullName evidence="1">Short-chain dehydrogenase</fullName>
    </submittedName>
</protein>
<gene>
    <name evidence="1" type="primary">g3854</name>
    <name evidence="1" type="ORF">NpPPO83_00003854</name>
</gene>
<proteinExistence type="predicted"/>
<comment type="caution">
    <text evidence="1">The sequence shown here is derived from an EMBL/GenBank/DDBJ whole genome shotgun (WGS) entry which is preliminary data.</text>
</comment>
<evidence type="ECO:0000313" key="2">
    <source>
        <dbReference type="Proteomes" id="UP001165186"/>
    </source>
</evidence>
<reference evidence="1" key="1">
    <citation type="submission" date="2024-09" db="EMBL/GenBank/DDBJ databases">
        <title>Draft Genome Sequences of Neofusicoccum parvum.</title>
        <authorList>
            <person name="Ashida A."/>
            <person name="Camagna M."/>
            <person name="Tanaka A."/>
            <person name="Takemoto D."/>
        </authorList>
    </citation>
    <scope>NUCLEOTIDE SEQUENCE</scope>
    <source>
        <strain evidence="1">PPO83</strain>
    </source>
</reference>
<evidence type="ECO:0000313" key="1">
    <source>
        <dbReference type="EMBL" id="GME38964.1"/>
    </source>
</evidence>
<dbReference type="EMBL" id="BSXG01000086">
    <property type="protein sequence ID" value="GME38964.1"/>
    <property type="molecule type" value="Genomic_DNA"/>
</dbReference>
<sequence>MEKVRSLWDQGMCIPKPQFNGESLEDQSGRVIVVTGGYAGIGYELCKILYRKNGTIYMAGRSKDKYEEAVGKLRVEVPSSKGSLTFLQLDLARLDTIKASAEAFLEKEKRLDVLVNNAGVMFPPDGSKTEAGYELQIATNGLGPFLFTRHLFPILCSTAASSPPNSVRVTWAASLAIDLMAPDAGMEFDENGDPKNFANNKTNYGQSKVANLFLAVEFAKRCEKHGILSISWNPGNIKTDLYRHISGIEAIVSVRNTSQRTLSAIKC</sequence>
<organism evidence="1 2">
    <name type="scientific">Neofusicoccum parvum</name>
    <dbReference type="NCBI Taxonomy" id="310453"/>
    <lineage>
        <taxon>Eukaryota</taxon>
        <taxon>Fungi</taxon>
        <taxon>Dikarya</taxon>
        <taxon>Ascomycota</taxon>
        <taxon>Pezizomycotina</taxon>
        <taxon>Dothideomycetes</taxon>
        <taxon>Dothideomycetes incertae sedis</taxon>
        <taxon>Botryosphaeriales</taxon>
        <taxon>Botryosphaeriaceae</taxon>
        <taxon>Neofusicoccum</taxon>
    </lineage>
</organism>